<name>A0A1L8CN56_9PROT</name>
<accession>A0A1L8CN56</accession>
<keyword evidence="3" id="KW-1185">Reference proteome</keyword>
<proteinExistence type="predicted"/>
<feature type="region of interest" description="Disordered" evidence="1">
    <location>
        <begin position="45"/>
        <end position="99"/>
    </location>
</feature>
<dbReference type="Proteomes" id="UP000231632">
    <property type="component" value="Unassembled WGS sequence"/>
</dbReference>
<comment type="caution">
    <text evidence="2">The sequence shown here is derived from an EMBL/GenBank/DDBJ whole genome shotgun (WGS) entry which is preliminary data.</text>
</comment>
<dbReference type="AlphaFoldDB" id="A0A1L8CN56"/>
<reference evidence="2 3" key="1">
    <citation type="journal article" date="2017" name="Arch. Microbiol.">
        <title>Mariprofundus micogutta sp. nov., a novel iron-oxidizing zetaproteobacterium isolated from a deep-sea hydrothermal field at the Bayonnaise knoll of the Izu-Ogasawara arc, and a description of Mariprofundales ord. nov. and Zetaproteobacteria classis nov.</title>
        <authorList>
            <person name="Makita H."/>
            <person name="Tanaka E."/>
            <person name="Mitsunobu S."/>
            <person name="Miyazaki M."/>
            <person name="Nunoura T."/>
            <person name="Uematsu K."/>
            <person name="Takaki Y."/>
            <person name="Nishi S."/>
            <person name="Shimamura S."/>
            <person name="Takai K."/>
        </authorList>
    </citation>
    <scope>NUCLEOTIDE SEQUENCE [LARGE SCALE GENOMIC DNA]</scope>
    <source>
        <strain evidence="2 3">ET2</strain>
    </source>
</reference>
<sequence length="195" mass="21367">MGNMPNQDHMQGDMDKMKGTTSAFLVTKEIDGYTVSFHVMKAKEGMQHGGSHHSAGVPNGTAVSRPQGEGQDAPSHHSARQLNGMASSHPQGKGQDAPSHNLMAKVEKDGKALTDLVVNSKVTHPNNKSESKMLMKMGDWYMAGYDLGHEGQHQLMILFKTADGTKHFGGVYFPENAPEQKEFHKEQAADHEQHH</sequence>
<evidence type="ECO:0000256" key="1">
    <source>
        <dbReference type="SAM" id="MobiDB-lite"/>
    </source>
</evidence>
<dbReference type="EMBL" id="BDFD01000008">
    <property type="protein sequence ID" value="GAV20259.1"/>
    <property type="molecule type" value="Genomic_DNA"/>
</dbReference>
<organism evidence="2 3">
    <name type="scientific">Mariprofundus micogutta</name>
    <dbReference type="NCBI Taxonomy" id="1921010"/>
    <lineage>
        <taxon>Bacteria</taxon>
        <taxon>Pseudomonadati</taxon>
        <taxon>Pseudomonadota</taxon>
        <taxon>Candidatius Mariprofundia</taxon>
        <taxon>Mariprofundales</taxon>
        <taxon>Mariprofundaceae</taxon>
        <taxon>Mariprofundus</taxon>
    </lineage>
</organism>
<dbReference type="STRING" id="1921010.MMIC_P1223"/>
<feature type="compositionally biased region" description="Polar residues" evidence="1">
    <location>
        <begin position="80"/>
        <end position="90"/>
    </location>
</feature>
<protein>
    <submittedName>
        <fullName evidence="2">Uncharacterized protein</fullName>
    </submittedName>
</protein>
<evidence type="ECO:0000313" key="3">
    <source>
        <dbReference type="Proteomes" id="UP000231632"/>
    </source>
</evidence>
<gene>
    <name evidence="2" type="ORF">MMIC_P1223</name>
</gene>
<evidence type="ECO:0000313" key="2">
    <source>
        <dbReference type="EMBL" id="GAV20259.1"/>
    </source>
</evidence>